<organism evidence="3 4">
    <name type="scientific">Trichonephila clavipes</name>
    <name type="common">Golden silk orbweaver</name>
    <name type="synonym">Nephila clavipes</name>
    <dbReference type="NCBI Taxonomy" id="2585209"/>
    <lineage>
        <taxon>Eukaryota</taxon>
        <taxon>Metazoa</taxon>
        <taxon>Ecdysozoa</taxon>
        <taxon>Arthropoda</taxon>
        <taxon>Chelicerata</taxon>
        <taxon>Arachnida</taxon>
        <taxon>Araneae</taxon>
        <taxon>Araneomorphae</taxon>
        <taxon>Entelegynae</taxon>
        <taxon>Araneoidea</taxon>
        <taxon>Nephilidae</taxon>
        <taxon>Trichonephila</taxon>
    </lineage>
</organism>
<protein>
    <recommendedName>
        <fullName evidence="2">CCHC-type domain-containing protein</fullName>
    </recommendedName>
</protein>
<dbReference type="SMART" id="SM00343">
    <property type="entry name" value="ZnF_C2HC"/>
    <property type="match status" value="2"/>
</dbReference>
<dbReference type="Pfam" id="PF07530">
    <property type="entry name" value="PRE_C2HC"/>
    <property type="match status" value="1"/>
</dbReference>
<name>A0A8X6VY44_TRICX</name>
<feature type="domain" description="CCHC-type" evidence="2">
    <location>
        <begin position="284"/>
        <end position="299"/>
    </location>
</feature>
<feature type="domain" description="CCHC-type" evidence="2">
    <location>
        <begin position="265"/>
        <end position="281"/>
    </location>
</feature>
<keyword evidence="4" id="KW-1185">Reference proteome</keyword>
<dbReference type="AlphaFoldDB" id="A0A8X6VY44"/>
<dbReference type="Proteomes" id="UP000887159">
    <property type="component" value="Unassembled WGS sequence"/>
</dbReference>
<sequence length="442" mass="50614">MSDIEMDPPSPASSYNSYRERISRPVTPITLPAEPTTDCGKRRAAMIRLKNQETMIDGYRKYLTTVQEEKDEHGVHKQLRESLEETIAARNKLVKQDPDLPTDNTVETPKIQPPQPIYLKIKDNYREQLDLLIEKFPELKFKTSGKYIKLNLDSPEAQKDLVDFVDLDKAYQFYVIPPKDKKPIKIVIKGLPGCTKTEDIINDLEHQGYSECNCNQLISKRTKLPLPFYLVTLPRNTENLTIFDIKHVGHMQVKIEGYSVKGTTQCFNCNDFFHTAANCHMPPRCLKCGKEHLTKNCDIKERQDNPFCINCETYGHTACYTKCPKFPKPRLGNPIENRNKKAFISKNVVEGISFASMVSGKPKNADPQPSSTNSNNTERQSHRSPPPTDEINSSDFQDLLALFKIVSNIFKQFPKLKQIMPDLKKTNDCQKQLCMLLEAVWN</sequence>
<evidence type="ECO:0000313" key="4">
    <source>
        <dbReference type="Proteomes" id="UP000887159"/>
    </source>
</evidence>
<dbReference type="InterPro" id="IPR006579">
    <property type="entry name" value="Pre_C2HC_dom"/>
</dbReference>
<evidence type="ECO:0000313" key="3">
    <source>
        <dbReference type="EMBL" id="GFY24476.1"/>
    </source>
</evidence>
<dbReference type="GO" id="GO:0003676">
    <property type="term" value="F:nucleic acid binding"/>
    <property type="evidence" value="ECO:0007669"/>
    <property type="project" value="InterPro"/>
</dbReference>
<feature type="compositionally biased region" description="Polar residues" evidence="1">
    <location>
        <begin position="367"/>
        <end position="378"/>
    </location>
</feature>
<dbReference type="InterPro" id="IPR001878">
    <property type="entry name" value="Znf_CCHC"/>
</dbReference>
<accession>A0A8X6VY44</accession>
<dbReference type="GO" id="GO:0008270">
    <property type="term" value="F:zinc ion binding"/>
    <property type="evidence" value="ECO:0007669"/>
    <property type="project" value="InterPro"/>
</dbReference>
<evidence type="ECO:0000256" key="1">
    <source>
        <dbReference type="SAM" id="MobiDB-lite"/>
    </source>
</evidence>
<feature type="region of interest" description="Disordered" evidence="1">
    <location>
        <begin position="1"/>
        <end position="23"/>
    </location>
</feature>
<evidence type="ECO:0000259" key="2">
    <source>
        <dbReference type="SMART" id="SM00343"/>
    </source>
</evidence>
<gene>
    <name evidence="3" type="primary">NCL1_38151</name>
    <name evidence="3" type="ORF">TNCV_1015241</name>
</gene>
<reference evidence="3" key="1">
    <citation type="submission" date="2020-08" db="EMBL/GenBank/DDBJ databases">
        <title>Multicomponent nature underlies the extraordinary mechanical properties of spider dragline silk.</title>
        <authorList>
            <person name="Kono N."/>
            <person name="Nakamura H."/>
            <person name="Mori M."/>
            <person name="Yoshida Y."/>
            <person name="Ohtoshi R."/>
            <person name="Malay A.D."/>
            <person name="Moran D.A.P."/>
            <person name="Tomita M."/>
            <person name="Numata K."/>
            <person name="Arakawa K."/>
        </authorList>
    </citation>
    <scope>NUCLEOTIDE SEQUENCE</scope>
</reference>
<dbReference type="EMBL" id="BMAU01021369">
    <property type="protein sequence ID" value="GFY24476.1"/>
    <property type="molecule type" value="Genomic_DNA"/>
</dbReference>
<feature type="region of interest" description="Disordered" evidence="1">
    <location>
        <begin position="359"/>
        <end position="391"/>
    </location>
</feature>
<comment type="caution">
    <text evidence="3">The sequence shown here is derived from an EMBL/GenBank/DDBJ whole genome shotgun (WGS) entry which is preliminary data.</text>
</comment>
<proteinExistence type="predicted"/>